<name>A0ABT5A0M3_9CYAN</name>
<dbReference type="Proteomes" id="UP001212123">
    <property type="component" value="Unassembled WGS sequence"/>
</dbReference>
<evidence type="ECO:0000259" key="1">
    <source>
        <dbReference type="Pfam" id="PF00534"/>
    </source>
</evidence>
<keyword evidence="3" id="KW-0808">Transferase</keyword>
<feature type="domain" description="Glycosyl transferase family 1" evidence="1">
    <location>
        <begin position="198"/>
        <end position="359"/>
    </location>
</feature>
<dbReference type="SUPFAM" id="SSF53756">
    <property type="entry name" value="UDP-Glycosyltransferase/glycogen phosphorylase"/>
    <property type="match status" value="1"/>
</dbReference>
<keyword evidence="4" id="KW-1185">Reference proteome</keyword>
<evidence type="ECO:0000313" key="3">
    <source>
        <dbReference type="EMBL" id="MDB9485485.1"/>
    </source>
</evidence>
<proteinExistence type="predicted"/>
<dbReference type="RefSeq" id="WP_028084063.1">
    <property type="nucleotide sequence ID" value="NZ_JAQMTU010000021.1"/>
</dbReference>
<dbReference type="InterPro" id="IPR028098">
    <property type="entry name" value="Glyco_trans_4-like_N"/>
</dbReference>
<feature type="domain" description="Glycosyltransferase subfamily 4-like N-terminal" evidence="2">
    <location>
        <begin position="15"/>
        <end position="187"/>
    </location>
</feature>
<keyword evidence="3" id="KW-0328">Glycosyltransferase</keyword>
<comment type="caution">
    <text evidence="3">The sequence shown here is derived from an EMBL/GenBank/DDBJ whole genome shotgun (WGS) entry which is preliminary data.</text>
</comment>
<organism evidence="3 4">
    <name type="scientific">Dolichospermum circinale CS-537/01</name>
    <dbReference type="NCBI Taxonomy" id="3021739"/>
    <lineage>
        <taxon>Bacteria</taxon>
        <taxon>Bacillati</taxon>
        <taxon>Cyanobacteriota</taxon>
        <taxon>Cyanophyceae</taxon>
        <taxon>Nostocales</taxon>
        <taxon>Aphanizomenonaceae</taxon>
        <taxon>Dolichospermum</taxon>
        <taxon>Dolichospermum circinale</taxon>
    </lineage>
</organism>
<dbReference type="EMBL" id="JAQMTU010000021">
    <property type="protein sequence ID" value="MDB9485485.1"/>
    <property type="molecule type" value="Genomic_DNA"/>
</dbReference>
<dbReference type="GO" id="GO:0016757">
    <property type="term" value="F:glycosyltransferase activity"/>
    <property type="evidence" value="ECO:0007669"/>
    <property type="project" value="UniProtKB-KW"/>
</dbReference>
<sequence>MNILHVIPSVGPHRGGASQAVLEMLQSLKNTKVKVELVTTNDNGTDLLDVPLCQLTQYQEIPTRFFPRFSPQVSFVREFAFSWELTKWLWKHIHEYDLVHIHALFSYASTVAMIISRFKQVPYINQPHGLLCEWSLQQSQLKKKIYLSLLEKSNLQHSRILQLTSTKEVEEVELLGLGVPPVVIPLGLQISPDIPQSRQKLREMFNIPPEQTIILFMSRLHYKKGLDYLIPALSKIKDKEFTFILAGNGSPDYEAEISELLINNQLEHCTHRPGFVTGEMKDILLQGSDIFVLTSHSENFGVVVLEAMAAGLATIVTPGVALASMIKENDVGYVPELDIEEISGVIEHCLNHPQESQEIGDSYGALRYRARQFILDNYTWDHIASKMISVYENIIQDNKHL</sequence>
<evidence type="ECO:0000259" key="2">
    <source>
        <dbReference type="Pfam" id="PF13579"/>
    </source>
</evidence>
<reference evidence="3 4" key="1">
    <citation type="submission" date="2023-01" db="EMBL/GenBank/DDBJ databases">
        <title>Genomes from the Australian National Cyanobacteria Reference Collection.</title>
        <authorList>
            <person name="Willis A."/>
            <person name="Lee E.M.F."/>
        </authorList>
    </citation>
    <scope>NUCLEOTIDE SEQUENCE [LARGE SCALE GENOMIC DNA]</scope>
    <source>
        <strain evidence="3 4">CS-537/01</strain>
    </source>
</reference>
<dbReference type="InterPro" id="IPR001296">
    <property type="entry name" value="Glyco_trans_1"/>
</dbReference>
<dbReference type="EC" id="2.4.-.-" evidence="3"/>
<accession>A0ABT5A0M3</accession>
<dbReference type="CDD" id="cd03821">
    <property type="entry name" value="GT4_Bme6-like"/>
    <property type="match status" value="1"/>
</dbReference>
<protein>
    <submittedName>
        <fullName evidence="3">Glycosyltransferase</fullName>
        <ecNumber evidence="3">2.4.-.-</ecNumber>
    </submittedName>
</protein>
<dbReference type="Pfam" id="PF13579">
    <property type="entry name" value="Glyco_trans_4_4"/>
    <property type="match status" value="1"/>
</dbReference>
<dbReference type="Gene3D" id="3.40.50.2000">
    <property type="entry name" value="Glycogen Phosphorylase B"/>
    <property type="match status" value="2"/>
</dbReference>
<evidence type="ECO:0000313" key="4">
    <source>
        <dbReference type="Proteomes" id="UP001212123"/>
    </source>
</evidence>
<gene>
    <name evidence="3" type="ORF">PN492_02815</name>
</gene>
<dbReference type="Pfam" id="PF00534">
    <property type="entry name" value="Glycos_transf_1"/>
    <property type="match status" value="1"/>
</dbReference>
<dbReference type="PANTHER" id="PTHR12526">
    <property type="entry name" value="GLYCOSYLTRANSFERASE"/>
    <property type="match status" value="1"/>
</dbReference>